<evidence type="ECO:0008006" key="5">
    <source>
        <dbReference type="Google" id="ProtNLM"/>
    </source>
</evidence>
<dbReference type="EMBL" id="VSRR010034890">
    <property type="protein sequence ID" value="MPC72526.1"/>
    <property type="molecule type" value="Genomic_DNA"/>
</dbReference>
<evidence type="ECO:0000256" key="1">
    <source>
        <dbReference type="SAM" id="MobiDB-lite"/>
    </source>
</evidence>
<evidence type="ECO:0000256" key="2">
    <source>
        <dbReference type="SAM" id="SignalP"/>
    </source>
</evidence>
<keyword evidence="4" id="KW-1185">Reference proteome</keyword>
<evidence type="ECO:0000313" key="4">
    <source>
        <dbReference type="Proteomes" id="UP000324222"/>
    </source>
</evidence>
<organism evidence="3 4">
    <name type="scientific">Portunus trituberculatus</name>
    <name type="common">Swimming crab</name>
    <name type="synonym">Neptunus trituberculatus</name>
    <dbReference type="NCBI Taxonomy" id="210409"/>
    <lineage>
        <taxon>Eukaryota</taxon>
        <taxon>Metazoa</taxon>
        <taxon>Ecdysozoa</taxon>
        <taxon>Arthropoda</taxon>
        <taxon>Crustacea</taxon>
        <taxon>Multicrustacea</taxon>
        <taxon>Malacostraca</taxon>
        <taxon>Eumalacostraca</taxon>
        <taxon>Eucarida</taxon>
        <taxon>Decapoda</taxon>
        <taxon>Pleocyemata</taxon>
        <taxon>Brachyura</taxon>
        <taxon>Eubrachyura</taxon>
        <taxon>Portunoidea</taxon>
        <taxon>Portunidae</taxon>
        <taxon>Portuninae</taxon>
        <taxon>Portunus</taxon>
    </lineage>
</organism>
<comment type="caution">
    <text evidence="3">The sequence shown here is derived from an EMBL/GenBank/DDBJ whole genome shotgun (WGS) entry which is preliminary data.</text>
</comment>
<dbReference type="AlphaFoldDB" id="A0A5B7HRT1"/>
<sequence>MVIIIIHFIFVVFTKHTKVRQDTKQAPRDTLRAATATVVPRAARPAWCSYNPSDETLTHQDSGPCTGNVCFEIRPGICGAGWSMEGAEGHDLKMDLKGGGGSSRNPKAMKDTPPLPHFWPAATPHPKTCMS</sequence>
<proteinExistence type="predicted"/>
<name>A0A5B7HRT1_PORTR</name>
<dbReference type="Proteomes" id="UP000324222">
    <property type="component" value="Unassembled WGS sequence"/>
</dbReference>
<evidence type="ECO:0000313" key="3">
    <source>
        <dbReference type="EMBL" id="MPC72526.1"/>
    </source>
</evidence>
<feature type="chain" id="PRO_5023147075" description="Secreted protein" evidence="2">
    <location>
        <begin position="22"/>
        <end position="131"/>
    </location>
</feature>
<protein>
    <recommendedName>
        <fullName evidence="5">Secreted protein</fullName>
    </recommendedName>
</protein>
<feature type="region of interest" description="Disordered" evidence="1">
    <location>
        <begin position="91"/>
        <end position="131"/>
    </location>
</feature>
<reference evidence="3 4" key="1">
    <citation type="submission" date="2019-05" db="EMBL/GenBank/DDBJ databases">
        <title>Another draft genome of Portunus trituberculatus and its Hox gene families provides insights of decapod evolution.</title>
        <authorList>
            <person name="Jeong J.-H."/>
            <person name="Song I."/>
            <person name="Kim S."/>
            <person name="Choi T."/>
            <person name="Kim D."/>
            <person name="Ryu S."/>
            <person name="Kim W."/>
        </authorList>
    </citation>
    <scope>NUCLEOTIDE SEQUENCE [LARGE SCALE GENOMIC DNA]</scope>
    <source>
        <tissue evidence="3">Muscle</tissue>
    </source>
</reference>
<gene>
    <name evidence="3" type="ORF">E2C01_066836</name>
</gene>
<feature type="signal peptide" evidence="2">
    <location>
        <begin position="1"/>
        <end position="21"/>
    </location>
</feature>
<keyword evidence="2" id="KW-0732">Signal</keyword>
<accession>A0A5B7HRT1</accession>